<dbReference type="InterPro" id="IPR032567">
    <property type="entry name" value="RTL1-rel"/>
</dbReference>
<dbReference type="Proteomes" id="UP001168877">
    <property type="component" value="Unassembled WGS sequence"/>
</dbReference>
<proteinExistence type="predicted"/>
<dbReference type="Gene3D" id="2.40.70.10">
    <property type="entry name" value="Acid Proteases"/>
    <property type="match status" value="1"/>
</dbReference>
<reference evidence="1" key="1">
    <citation type="journal article" date="2022" name="Plant J.">
        <title>Strategies of tolerance reflected in two North American maple genomes.</title>
        <authorList>
            <person name="McEvoy S.L."/>
            <person name="Sezen U.U."/>
            <person name="Trouern-Trend A."/>
            <person name="McMahon S.M."/>
            <person name="Schaberg P.G."/>
            <person name="Yang J."/>
            <person name="Wegrzyn J.L."/>
            <person name="Swenson N.G."/>
        </authorList>
    </citation>
    <scope>NUCLEOTIDE SEQUENCE</scope>
    <source>
        <strain evidence="1">NS2018</strain>
    </source>
</reference>
<comment type="caution">
    <text evidence="1">The sequence shown here is derived from an EMBL/GenBank/DDBJ whole genome shotgun (WGS) entry which is preliminary data.</text>
</comment>
<protein>
    <recommendedName>
        <fullName evidence="3">RVP_2 domain-containing protein</fullName>
    </recommendedName>
</protein>
<dbReference type="InterPro" id="IPR021109">
    <property type="entry name" value="Peptidase_aspartic_dom_sf"/>
</dbReference>
<sequence>MLTISDHDANALIDPGSTHSFVSQPFTVYADKELRPLDYSMVVATPTGKSLLAESVYRDSKVIVGKHERHIDLIPFDICDFDIILGTDWLATHHATMDFFQKEVKFILQGELDVIFYGERRILPSCVISAITIRRLLKKQCSAYLAYVIDTRDSEVKLEDISMVRQFPDVFPEVLHGLLPNRY</sequence>
<gene>
    <name evidence="1" type="ORF">LWI29_003550</name>
</gene>
<keyword evidence="2" id="KW-1185">Reference proteome</keyword>
<dbReference type="CDD" id="cd00303">
    <property type="entry name" value="retropepsin_like"/>
    <property type="match status" value="1"/>
</dbReference>
<evidence type="ECO:0008006" key="3">
    <source>
        <dbReference type="Google" id="ProtNLM"/>
    </source>
</evidence>
<name>A0AA39VUD4_ACESA</name>
<dbReference type="Pfam" id="PF08284">
    <property type="entry name" value="RVP_2"/>
    <property type="match status" value="1"/>
</dbReference>
<evidence type="ECO:0000313" key="1">
    <source>
        <dbReference type="EMBL" id="KAK0599244.1"/>
    </source>
</evidence>
<dbReference type="PANTHER" id="PTHR15503:SF45">
    <property type="entry name" value="RNA-DIRECTED DNA POLYMERASE HOMOLOG"/>
    <property type="match status" value="1"/>
</dbReference>
<dbReference type="PANTHER" id="PTHR15503">
    <property type="entry name" value="LDOC1 RELATED"/>
    <property type="match status" value="1"/>
</dbReference>
<dbReference type="SUPFAM" id="SSF50630">
    <property type="entry name" value="Acid proteases"/>
    <property type="match status" value="1"/>
</dbReference>
<evidence type="ECO:0000313" key="2">
    <source>
        <dbReference type="Proteomes" id="UP001168877"/>
    </source>
</evidence>
<accession>A0AA39VUD4</accession>
<dbReference type="EMBL" id="JAUESC010000003">
    <property type="protein sequence ID" value="KAK0599244.1"/>
    <property type="molecule type" value="Genomic_DNA"/>
</dbReference>
<organism evidence="1 2">
    <name type="scientific">Acer saccharum</name>
    <name type="common">Sugar maple</name>
    <dbReference type="NCBI Taxonomy" id="4024"/>
    <lineage>
        <taxon>Eukaryota</taxon>
        <taxon>Viridiplantae</taxon>
        <taxon>Streptophyta</taxon>
        <taxon>Embryophyta</taxon>
        <taxon>Tracheophyta</taxon>
        <taxon>Spermatophyta</taxon>
        <taxon>Magnoliopsida</taxon>
        <taxon>eudicotyledons</taxon>
        <taxon>Gunneridae</taxon>
        <taxon>Pentapetalae</taxon>
        <taxon>rosids</taxon>
        <taxon>malvids</taxon>
        <taxon>Sapindales</taxon>
        <taxon>Sapindaceae</taxon>
        <taxon>Hippocastanoideae</taxon>
        <taxon>Acereae</taxon>
        <taxon>Acer</taxon>
    </lineage>
</organism>
<reference evidence="1" key="2">
    <citation type="submission" date="2023-06" db="EMBL/GenBank/DDBJ databases">
        <authorList>
            <person name="Swenson N.G."/>
            <person name="Wegrzyn J.L."/>
            <person name="Mcevoy S.L."/>
        </authorList>
    </citation>
    <scope>NUCLEOTIDE SEQUENCE</scope>
    <source>
        <strain evidence="1">NS2018</strain>
        <tissue evidence="1">Leaf</tissue>
    </source>
</reference>
<dbReference type="AlphaFoldDB" id="A0AA39VUD4"/>